<dbReference type="CDD" id="cd00093">
    <property type="entry name" value="HTH_XRE"/>
    <property type="match status" value="1"/>
</dbReference>
<feature type="region of interest" description="Disordered" evidence="1">
    <location>
        <begin position="83"/>
        <end position="137"/>
    </location>
</feature>
<name>A0A7X1MD07_9ACTN</name>
<dbReference type="InterPro" id="IPR010982">
    <property type="entry name" value="Lambda_DNA-bd_dom_sf"/>
</dbReference>
<evidence type="ECO:0000256" key="1">
    <source>
        <dbReference type="SAM" id="MobiDB-lite"/>
    </source>
</evidence>
<dbReference type="AlphaFoldDB" id="A0A7X1MD07"/>
<dbReference type="SUPFAM" id="SSF47413">
    <property type="entry name" value="lambda repressor-like DNA-binding domains"/>
    <property type="match status" value="1"/>
</dbReference>
<evidence type="ECO:0000313" key="3">
    <source>
        <dbReference type="Proteomes" id="UP000584670"/>
    </source>
</evidence>
<dbReference type="Proteomes" id="UP000584670">
    <property type="component" value="Unassembled WGS sequence"/>
</dbReference>
<gene>
    <name evidence="2" type="ORF">H4N64_35590</name>
</gene>
<protein>
    <submittedName>
        <fullName evidence="2">Helix-turn-helix domain-containing protein</fullName>
    </submittedName>
</protein>
<accession>A0A7X1MD07</accession>
<dbReference type="EMBL" id="JACMSF010000058">
    <property type="protein sequence ID" value="MBC2906757.1"/>
    <property type="molecule type" value="Genomic_DNA"/>
</dbReference>
<dbReference type="InterPro" id="IPR001387">
    <property type="entry name" value="Cro/C1-type_HTH"/>
</dbReference>
<organism evidence="2 3">
    <name type="scientific">Streptomyces cupreus</name>
    <dbReference type="NCBI Taxonomy" id="2759956"/>
    <lineage>
        <taxon>Bacteria</taxon>
        <taxon>Bacillati</taxon>
        <taxon>Actinomycetota</taxon>
        <taxon>Actinomycetes</taxon>
        <taxon>Kitasatosporales</taxon>
        <taxon>Streptomycetaceae</taxon>
        <taxon>Streptomyces</taxon>
    </lineage>
</organism>
<proteinExistence type="predicted"/>
<evidence type="ECO:0000313" key="2">
    <source>
        <dbReference type="EMBL" id="MBC2906757.1"/>
    </source>
</evidence>
<dbReference type="Gene3D" id="1.10.260.40">
    <property type="entry name" value="lambda repressor-like DNA-binding domains"/>
    <property type="match status" value="1"/>
</dbReference>
<sequence length="137" mass="15007">MRVGAEELARLAEALRELKSRTGLSLAALSVRTPFSKSSWDRYLNGKTLPPREAVQVLCRLALEPDGRCLALWDIAETEWSGRAAAGPEAADTGTEPGARAVATGTGAKGGKRRRPDRTGRVWPWLSSPWPARWSRR</sequence>
<reference evidence="2 3" key="1">
    <citation type="submission" date="2020-08" db="EMBL/GenBank/DDBJ databases">
        <title>Streptomyces sp. PSKA01 genome sequencing and assembly.</title>
        <authorList>
            <person name="Mandal S."/>
            <person name="Maiti P.K."/>
            <person name="Das P."/>
        </authorList>
    </citation>
    <scope>NUCLEOTIDE SEQUENCE [LARGE SCALE GENOMIC DNA]</scope>
    <source>
        <strain evidence="2 3">PSKA01</strain>
    </source>
</reference>
<comment type="caution">
    <text evidence="2">The sequence shown here is derived from an EMBL/GenBank/DDBJ whole genome shotgun (WGS) entry which is preliminary data.</text>
</comment>
<dbReference type="Pfam" id="PF13560">
    <property type="entry name" value="HTH_31"/>
    <property type="match status" value="1"/>
</dbReference>
<dbReference type="GO" id="GO:0003677">
    <property type="term" value="F:DNA binding"/>
    <property type="evidence" value="ECO:0007669"/>
    <property type="project" value="InterPro"/>
</dbReference>
<keyword evidence="3" id="KW-1185">Reference proteome</keyword>